<evidence type="ECO:0000256" key="4">
    <source>
        <dbReference type="SAM" id="MobiDB-lite"/>
    </source>
</evidence>
<evidence type="ECO:0000256" key="2">
    <source>
        <dbReference type="ARBA" id="ARBA00022980"/>
    </source>
</evidence>
<dbReference type="GO" id="GO:0003735">
    <property type="term" value="F:structural constituent of ribosome"/>
    <property type="evidence" value="ECO:0007669"/>
    <property type="project" value="InterPro"/>
</dbReference>
<comment type="similarity">
    <text evidence="1">Belongs to the universal ribosomal protein uL18 family.</text>
</comment>
<dbReference type="SUPFAM" id="SSF53137">
    <property type="entry name" value="Translational machinery components"/>
    <property type="match status" value="1"/>
</dbReference>
<comment type="caution">
    <text evidence="5">The sequence shown here is derived from an EMBL/GenBank/DDBJ whole genome shotgun (WGS) entry which is preliminary data.</text>
</comment>
<keyword evidence="3" id="KW-0687">Ribonucleoprotein</keyword>
<dbReference type="GO" id="GO:0005840">
    <property type="term" value="C:ribosome"/>
    <property type="evidence" value="ECO:0007669"/>
    <property type="project" value="UniProtKB-KW"/>
</dbReference>
<dbReference type="AlphaFoldDB" id="A0AAV3NW17"/>
<keyword evidence="2 5" id="KW-0689">Ribosomal protein</keyword>
<feature type="region of interest" description="Disordered" evidence="4">
    <location>
        <begin position="107"/>
        <end position="130"/>
    </location>
</feature>
<feature type="compositionally biased region" description="Acidic residues" evidence="4">
    <location>
        <begin position="107"/>
        <end position="116"/>
    </location>
</feature>
<name>A0AAV3NW17_LITER</name>
<evidence type="ECO:0000256" key="3">
    <source>
        <dbReference type="ARBA" id="ARBA00023274"/>
    </source>
</evidence>
<evidence type="ECO:0000313" key="6">
    <source>
        <dbReference type="Proteomes" id="UP001454036"/>
    </source>
</evidence>
<dbReference type="InterPro" id="IPR005484">
    <property type="entry name" value="Ribosomal_uL18_bac/plant/anim"/>
</dbReference>
<dbReference type="InterPro" id="IPR057268">
    <property type="entry name" value="Ribosomal_L18"/>
</dbReference>
<dbReference type="GO" id="GO:0006412">
    <property type="term" value="P:translation"/>
    <property type="evidence" value="ECO:0007669"/>
    <property type="project" value="InterPro"/>
</dbReference>
<dbReference type="Proteomes" id="UP001454036">
    <property type="component" value="Unassembled WGS sequence"/>
</dbReference>
<accession>A0AAV3NW17</accession>
<organism evidence="5 6">
    <name type="scientific">Lithospermum erythrorhizon</name>
    <name type="common">Purple gromwell</name>
    <name type="synonym">Lithospermum officinale var. erythrorhizon</name>
    <dbReference type="NCBI Taxonomy" id="34254"/>
    <lineage>
        <taxon>Eukaryota</taxon>
        <taxon>Viridiplantae</taxon>
        <taxon>Streptophyta</taxon>
        <taxon>Embryophyta</taxon>
        <taxon>Tracheophyta</taxon>
        <taxon>Spermatophyta</taxon>
        <taxon>Magnoliopsida</taxon>
        <taxon>eudicotyledons</taxon>
        <taxon>Gunneridae</taxon>
        <taxon>Pentapetalae</taxon>
        <taxon>asterids</taxon>
        <taxon>lamiids</taxon>
        <taxon>Boraginales</taxon>
        <taxon>Boraginaceae</taxon>
        <taxon>Boraginoideae</taxon>
        <taxon>Lithospermeae</taxon>
        <taxon>Lithospermum</taxon>
    </lineage>
</organism>
<dbReference type="GO" id="GO:1990904">
    <property type="term" value="C:ribonucleoprotein complex"/>
    <property type="evidence" value="ECO:0007669"/>
    <property type="project" value="UniProtKB-KW"/>
</dbReference>
<dbReference type="PANTHER" id="PTHR12899">
    <property type="entry name" value="39S RIBOSOMAL PROTEIN L18, MITOCHONDRIAL"/>
    <property type="match status" value="1"/>
</dbReference>
<keyword evidence="6" id="KW-1185">Reference proteome</keyword>
<dbReference type="PANTHER" id="PTHR12899:SF7">
    <property type="entry name" value="EXPRESSED PROTEIN"/>
    <property type="match status" value="1"/>
</dbReference>
<dbReference type="Gene3D" id="3.30.420.100">
    <property type="match status" value="1"/>
</dbReference>
<evidence type="ECO:0000256" key="1">
    <source>
        <dbReference type="ARBA" id="ARBA00007116"/>
    </source>
</evidence>
<gene>
    <name evidence="5" type="ORF">LIER_03479</name>
</gene>
<feature type="region of interest" description="Disordered" evidence="4">
    <location>
        <begin position="163"/>
        <end position="183"/>
    </location>
</feature>
<dbReference type="EMBL" id="BAABME010000419">
    <property type="protein sequence ID" value="GAA0142626.1"/>
    <property type="molecule type" value="Genomic_DNA"/>
</dbReference>
<feature type="compositionally biased region" description="Basic and acidic residues" evidence="4">
    <location>
        <begin position="167"/>
        <end position="182"/>
    </location>
</feature>
<dbReference type="CDD" id="cd00432">
    <property type="entry name" value="Ribosomal_L18_L5e"/>
    <property type="match status" value="1"/>
</dbReference>
<sequence>MAIRLLKSYPLLRSLSSYHLHLRIHSFVSIPTRISLDENKGSISSLSNDIYNLSLLVPDSDKNDLMNCKVELIDDETWNVSSSLAEAWRSNNNKMVNARRGRKVLLSEDDGGDEEAKDYLPPNKENPDFDEIEDMRIRGNLFYKLEKQSKEYEEHKFDFHRRKTLGKNHDKKEEKEQKKETRCPSLVRGVEKVVKNGNGKGRNEMTKNETSRFKRLPLEDHGKKENLGLPSILDDESANLSDKTGYIISRFDQVDGCNTKSKRMPTFNQVTAPYHEPFCLDIYVSKGSVRASVIHRVTSKVVAVAHSISKDLKFDLGSPKSRNACALVGKVLAQRAMDDDIYNMVYTPRKEEKLEGKLQIVLQAIIDGGVEVKVKLQQKKARKNHGSIIRTLQ</sequence>
<proteinExistence type="inferred from homology"/>
<evidence type="ECO:0000313" key="5">
    <source>
        <dbReference type="EMBL" id="GAA0142626.1"/>
    </source>
</evidence>
<protein>
    <submittedName>
        <fullName evidence="5">Ribosomal protein</fullName>
    </submittedName>
</protein>
<dbReference type="GO" id="GO:0008097">
    <property type="term" value="F:5S rRNA binding"/>
    <property type="evidence" value="ECO:0007669"/>
    <property type="project" value="TreeGrafter"/>
</dbReference>
<reference evidence="5 6" key="1">
    <citation type="submission" date="2024-01" db="EMBL/GenBank/DDBJ databases">
        <title>The complete chloroplast genome sequence of Lithospermum erythrorhizon: insights into the phylogenetic relationship among Boraginaceae species and the maternal lineages of purple gromwells.</title>
        <authorList>
            <person name="Okada T."/>
            <person name="Watanabe K."/>
        </authorList>
    </citation>
    <scope>NUCLEOTIDE SEQUENCE [LARGE SCALE GENOMIC DNA]</scope>
</reference>